<proteinExistence type="predicted"/>
<dbReference type="Proteomes" id="UP000887013">
    <property type="component" value="Unassembled WGS sequence"/>
</dbReference>
<reference evidence="1" key="1">
    <citation type="submission" date="2020-08" db="EMBL/GenBank/DDBJ databases">
        <title>Multicomponent nature underlies the extraordinary mechanical properties of spider dragline silk.</title>
        <authorList>
            <person name="Kono N."/>
            <person name="Nakamura H."/>
            <person name="Mori M."/>
            <person name="Yoshida Y."/>
            <person name="Ohtoshi R."/>
            <person name="Malay A.D."/>
            <person name="Moran D.A.P."/>
            <person name="Tomita M."/>
            <person name="Numata K."/>
            <person name="Arakawa K."/>
        </authorList>
    </citation>
    <scope>NUCLEOTIDE SEQUENCE</scope>
</reference>
<evidence type="ECO:0000313" key="2">
    <source>
        <dbReference type="Proteomes" id="UP000887013"/>
    </source>
</evidence>
<keyword evidence="2" id="KW-1185">Reference proteome</keyword>
<gene>
    <name evidence="1" type="ORF">NPIL_576331</name>
</gene>
<accession>A0A8X6NEF0</accession>
<evidence type="ECO:0000313" key="1">
    <source>
        <dbReference type="EMBL" id="GFT10820.1"/>
    </source>
</evidence>
<dbReference type="AlphaFoldDB" id="A0A8X6NEF0"/>
<sequence>MGQERGNGYFDGSIGCGYFDDPCDVDNRYFVGGYGYHGYKISTGMKMGIFLWFGDQWDVRSDYKDRIEVLGLPERMGGFWCIRRNCRPYIMVLFIDDFSAEWQ</sequence>
<name>A0A8X6NEF0_NEPPI</name>
<comment type="caution">
    <text evidence="1">The sequence shown here is derived from an EMBL/GenBank/DDBJ whole genome shotgun (WGS) entry which is preliminary data.</text>
</comment>
<protein>
    <submittedName>
        <fullName evidence="1">Uncharacterized protein</fullName>
    </submittedName>
</protein>
<organism evidence="1 2">
    <name type="scientific">Nephila pilipes</name>
    <name type="common">Giant wood spider</name>
    <name type="synonym">Nephila maculata</name>
    <dbReference type="NCBI Taxonomy" id="299642"/>
    <lineage>
        <taxon>Eukaryota</taxon>
        <taxon>Metazoa</taxon>
        <taxon>Ecdysozoa</taxon>
        <taxon>Arthropoda</taxon>
        <taxon>Chelicerata</taxon>
        <taxon>Arachnida</taxon>
        <taxon>Araneae</taxon>
        <taxon>Araneomorphae</taxon>
        <taxon>Entelegynae</taxon>
        <taxon>Araneoidea</taxon>
        <taxon>Nephilidae</taxon>
        <taxon>Nephila</taxon>
    </lineage>
</organism>
<dbReference type="EMBL" id="BMAW01103775">
    <property type="protein sequence ID" value="GFT10820.1"/>
    <property type="molecule type" value="Genomic_DNA"/>
</dbReference>